<dbReference type="Proteomes" id="UP000580691">
    <property type="component" value="Unassembled WGS sequence"/>
</dbReference>
<feature type="non-terminal residue" evidence="1">
    <location>
        <position position="98"/>
    </location>
</feature>
<name>A0A7K4TW98_9SYLV</name>
<dbReference type="InterPro" id="IPR046432">
    <property type="entry name" value="TASOR"/>
</dbReference>
<comment type="caution">
    <text evidence="1">The sequence shown here is derived from an EMBL/GenBank/DDBJ whole genome shotgun (WGS) entry which is preliminary data.</text>
</comment>
<organism evidence="1 2">
    <name type="scientific">Sinosuthora webbiana</name>
    <dbReference type="NCBI Taxonomy" id="337173"/>
    <lineage>
        <taxon>Eukaryota</taxon>
        <taxon>Metazoa</taxon>
        <taxon>Chordata</taxon>
        <taxon>Craniata</taxon>
        <taxon>Vertebrata</taxon>
        <taxon>Euteleostomi</taxon>
        <taxon>Archelosauria</taxon>
        <taxon>Archosauria</taxon>
        <taxon>Dinosauria</taxon>
        <taxon>Saurischia</taxon>
        <taxon>Theropoda</taxon>
        <taxon>Coelurosauria</taxon>
        <taxon>Aves</taxon>
        <taxon>Neognathae</taxon>
        <taxon>Neoaves</taxon>
        <taxon>Telluraves</taxon>
        <taxon>Australaves</taxon>
        <taxon>Passeriformes</taxon>
        <taxon>Sylvioidea</taxon>
        <taxon>Sylviidae</taxon>
        <taxon>Sinosuthora</taxon>
    </lineage>
</organism>
<dbReference type="EMBL" id="VXBN01004627">
    <property type="protein sequence ID" value="NWR02235.1"/>
    <property type="molecule type" value="Genomic_DNA"/>
</dbReference>
<dbReference type="PANTHER" id="PTHR16207:SF10">
    <property type="entry name" value="PROTEIN TASOR 2"/>
    <property type="match status" value="1"/>
</dbReference>
<dbReference type="GO" id="GO:0045814">
    <property type="term" value="P:negative regulation of gene expression, epigenetic"/>
    <property type="evidence" value="ECO:0007669"/>
    <property type="project" value="InterPro"/>
</dbReference>
<reference evidence="1 2" key="1">
    <citation type="submission" date="2019-09" db="EMBL/GenBank/DDBJ databases">
        <title>Bird 10,000 Genomes (B10K) Project - Family phase.</title>
        <authorList>
            <person name="Zhang G."/>
        </authorList>
    </citation>
    <scope>NUCLEOTIDE SEQUENCE [LARGE SCALE GENOMIC DNA]</scope>
    <source>
        <strain evidence="1">B10K-DU-002-08</strain>
        <tissue evidence="1">Muscle</tissue>
    </source>
</reference>
<feature type="non-terminal residue" evidence="1">
    <location>
        <position position="1"/>
    </location>
</feature>
<protein>
    <submittedName>
        <fullName evidence="1">F208B protein</fullName>
    </submittedName>
</protein>
<dbReference type="OrthoDB" id="5960959at2759"/>
<sequence>PWRGQLSIGGRLLGTIALRSARSAAVPAQLPPTLDMRHVMALADLKKKLPEAAFGGKNYTGHEVCFQGFYSSLYEVEISRKDQSRTEQLLEKLREKDL</sequence>
<dbReference type="PANTHER" id="PTHR16207">
    <property type="entry name" value="SET DOMAIN-CONTAINING PROTEIN"/>
    <property type="match status" value="1"/>
</dbReference>
<proteinExistence type="predicted"/>
<keyword evidence="2" id="KW-1185">Reference proteome</keyword>
<evidence type="ECO:0000313" key="1">
    <source>
        <dbReference type="EMBL" id="NWR02235.1"/>
    </source>
</evidence>
<gene>
    <name evidence="1" type="primary">Fam208b</name>
    <name evidence="1" type="ORF">SINWEB_R12127</name>
</gene>
<dbReference type="AlphaFoldDB" id="A0A7K4TW98"/>
<dbReference type="GO" id="GO:0005654">
    <property type="term" value="C:nucleoplasm"/>
    <property type="evidence" value="ECO:0007669"/>
    <property type="project" value="TreeGrafter"/>
</dbReference>
<evidence type="ECO:0000313" key="2">
    <source>
        <dbReference type="Proteomes" id="UP000580691"/>
    </source>
</evidence>
<accession>A0A7K4TW98</accession>